<evidence type="ECO:0000256" key="6">
    <source>
        <dbReference type="RuleBase" id="RU364089"/>
    </source>
</evidence>
<dbReference type="EC" id="3.4.-.-" evidence="6"/>
<evidence type="ECO:0000256" key="1">
    <source>
        <dbReference type="ARBA" id="ARBA00001670"/>
    </source>
</evidence>
<comment type="caution">
    <text evidence="7">The sequence shown here is derived from an EMBL/GenBank/DDBJ whole genome shotgun (WGS) entry which is preliminary data.</text>
</comment>
<keyword evidence="5 6" id="KW-0224">Dipeptidase</keyword>
<dbReference type="RefSeq" id="WP_265590425.1">
    <property type="nucleotide sequence ID" value="NZ_BQKC01000001.1"/>
</dbReference>
<dbReference type="GO" id="GO:0016805">
    <property type="term" value="F:dipeptidase activity"/>
    <property type="evidence" value="ECO:0007669"/>
    <property type="project" value="UniProtKB-KW"/>
</dbReference>
<evidence type="ECO:0000256" key="3">
    <source>
        <dbReference type="ARBA" id="ARBA00022670"/>
    </source>
</evidence>
<dbReference type="Pfam" id="PF03577">
    <property type="entry name" value="Peptidase_C69"/>
    <property type="match status" value="1"/>
</dbReference>
<comment type="similarity">
    <text evidence="2 6">Belongs to the peptidase C69 family.</text>
</comment>
<dbReference type="InterPro" id="IPR005322">
    <property type="entry name" value="Peptidase_C69"/>
</dbReference>
<reference evidence="7" key="1">
    <citation type="journal article" date="2022" name="Int. J. Syst. Evol. Microbiol.">
        <title>Granulimonas faecalis gen. nov., sp. nov., and Leptogranulimonas caecicola gen. nov., sp. nov., novel lactate-producing Atopobiaceae bacteria isolated from mouse intestines, and an emended description of the family Atopobiaceae.</title>
        <authorList>
            <person name="Morinaga K."/>
            <person name="Kusada H."/>
            <person name="Sakamoto S."/>
            <person name="Murakami T."/>
            <person name="Toyoda A."/>
            <person name="Mori H."/>
            <person name="Meng X.Y."/>
            <person name="Takashino M."/>
            <person name="Murotomi K."/>
            <person name="Tamaki H."/>
        </authorList>
    </citation>
    <scope>NUCLEOTIDE SEQUENCE</scope>
    <source>
        <strain evidence="7">OPF53</strain>
    </source>
</reference>
<dbReference type="GO" id="GO:0006508">
    <property type="term" value="P:proteolysis"/>
    <property type="evidence" value="ECO:0007669"/>
    <property type="project" value="UniProtKB-KW"/>
</dbReference>
<keyword evidence="4 6" id="KW-0378">Hydrolase</keyword>
<dbReference type="NCBIfam" id="NF033678">
    <property type="entry name" value="C69_fam_dipept"/>
    <property type="match status" value="1"/>
</dbReference>
<dbReference type="PANTHER" id="PTHR12994">
    <property type="entry name" value="SECERNIN"/>
    <property type="match status" value="1"/>
</dbReference>
<organism evidence="7 8">
    <name type="scientific">Granulimonas faecalis</name>
    <dbReference type="NCBI Taxonomy" id="2894155"/>
    <lineage>
        <taxon>Bacteria</taxon>
        <taxon>Bacillati</taxon>
        <taxon>Actinomycetota</taxon>
        <taxon>Coriobacteriia</taxon>
        <taxon>Coriobacteriales</taxon>
        <taxon>Kribbibacteriaceae</taxon>
        <taxon>Granulimonas</taxon>
    </lineage>
</organism>
<evidence type="ECO:0000256" key="4">
    <source>
        <dbReference type="ARBA" id="ARBA00022801"/>
    </source>
</evidence>
<dbReference type="PANTHER" id="PTHR12994:SF17">
    <property type="entry name" value="LD30995P"/>
    <property type="match status" value="1"/>
</dbReference>
<protein>
    <recommendedName>
        <fullName evidence="6">Dipeptidase</fullName>
        <ecNumber evidence="6">3.4.-.-</ecNumber>
    </recommendedName>
</protein>
<evidence type="ECO:0000256" key="5">
    <source>
        <dbReference type="ARBA" id="ARBA00022997"/>
    </source>
</evidence>
<evidence type="ECO:0000313" key="7">
    <source>
        <dbReference type="EMBL" id="GJM54410.1"/>
    </source>
</evidence>
<proteinExistence type="inferred from homology"/>
<evidence type="ECO:0000313" key="8">
    <source>
        <dbReference type="Proteomes" id="UP001055025"/>
    </source>
</evidence>
<gene>
    <name evidence="7" type="ORF">ATOP_00650</name>
</gene>
<keyword evidence="8" id="KW-1185">Reference proteome</keyword>
<evidence type="ECO:0000256" key="2">
    <source>
        <dbReference type="ARBA" id="ARBA00007225"/>
    </source>
</evidence>
<dbReference type="Proteomes" id="UP001055025">
    <property type="component" value="Unassembled WGS sequence"/>
</dbReference>
<comment type="catalytic activity">
    <reaction evidence="1">
        <text>an L-aminoacyl-L-amino acid + H2O = 2 an L-alpha-amino acid</text>
        <dbReference type="Rhea" id="RHEA:48940"/>
        <dbReference type="ChEBI" id="CHEBI:15377"/>
        <dbReference type="ChEBI" id="CHEBI:59869"/>
        <dbReference type="ChEBI" id="CHEBI:77460"/>
        <dbReference type="EC" id="3.4.13.19"/>
    </reaction>
</comment>
<accession>A0AAV5AWV4</accession>
<dbReference type="AlphaFoldDB" id="A0AAV5AWV4"/>
<keyword evidence="3 6" id="KW-0645">Protease</keyword>
<dbReference type="GO" id="GO:0070004">
    <property type="term" value="F:cysteine-type exopeptidase activity"/>
    <property type="evidence" value="ECO:0007669"/>
    <property type="project" value="InterPro"/>
</dbReference>
<name>A0AAV5AWV4_9ACTN</name>
<dbReference type="InterPro" id="IPR047804">
    <property type="entry name" value="C69_dipept_A-like"/>
</dbReference>
<sequence>MACTTLLVGKGATYDGSTMIARNEDDGDGSFCAKKMVVVEPADQPRTYRCVISHLTINLPENPLRYTAMPNVDPVEGVWAEAGVNSVNVGMSATETITTNSRVLGADPLVAYRPATGTEGQPGYAPEQAGGIGEEDLVTICLPYITSARQGVERLGALHERYGTYESNGIAVSDPDEVWYFETVGGHHWIARRVPDDAYVTQPNQLGIDRLDLVDALGEGKDYRCSADLADFIVDNNLYLGMPKESVAKTVLGAAAAAVGMAGASSDERLRGLPRVIDPRPIFGSHDYADHVYNTPRAWYMQRYLNPSDSYDGPDAAYRPDSDDLPWCRIPERKVTVEDVKTVLSSHYQDTVYDPYGTLGTKEQGKLYRPIGINRNNETSLIQIRPSVAASHRAVQWVAMGDMTYSTFIPMFTNVNAVPDYLAVTPRVTTETFYWEMRVLAALADAQFGSNWNTVAAYQEATLGQGHAQVAAADKAVDALGSDADEASVQAELEKANQATCDLIQKATDEVLGKVLFTTSVNMRDCFNMNDR</sequence>
<dbReference type="EMBL" id="BQKC01000001">
    <property type="protein sequence ID" value="GJM54410.1"/>
    <property type="molecule type" value="Genomic_DNA"/>
</dbReference>
<dbReference type="Gene3D" id="3.60.60.10">
    <property type="entry name" value="Penicillin V Acylase, Chain A"/>
    <property type="match status" value="1"/>
</dbReference>